<evidence type="ECO:0000313" key="2">
    <source>
        <dbReference type="Proteomes" id="UP000078459"/>
    </source>
</evidence>
<comment type="caution">
    <text evidence="1">The sequence shown here is derived from an EMBL/GenBank/DDBJ whole genome shotgun (WGS) entry which is preliminary data.</text>
</comment>
<dbReference type="STRING" id="1826909.A5893_10100"/>
<dbReference type="AlphaFoldDB" id="A0A179DFS8"/>
<reference evidence="1 2" key="2">
    <citation type="submission" date="2016-06" db="EMBL/GenBank/DDBJ databases">
        <title>Pedobacter psychrophilus sp. nov., isolated from Antarctic fragmentary rock.</title>
        <authorList>
            <person name="Svec P."/>
        </authorList>
    </citation>
    <scope>NUCLEOTIDE SEQUENCE [LARGE SCALE GENOMIC DNA]</scope>
    <source>
        <strain evidence="1 2">CCM 8644</strain>
    </source>
</reference>
<sequence>MVVYTLFPLYLFFEKEKKACPTTAGDVVSIVIAAYLKEKLKLIIKSTQINNPYLTIENIVWDMQSLMLNLCINLKSCQKN</sequence>
<proteinExistence type="predicted"/>
<name>A0A179DFS8_9SPHI</name>
<evidence type="ECO:0000313" key="1">
    <source>
        <dbReference type="EMBL" id="OAQ39906.1"/>
    </source>
</evidence>
<dbReference type="Proteomes" id="UP000078459">
    <property type="component" value="Unassembled WGS sequence"/>
</dbReference>
<keyword evidence="2" id="KW-1185">Reference proteome</keyword>
<protein>
    <submittedName>
        <fullName evidence="1">Uncharacterized protein</fullName>
    </submittedName>
</protein>
<accession>A0A179DFS8</accession>
<dbReference type="EMBL" id="LWHJ01000027">
    <property type="protein sequence ID" value="OAQ39906.1"/>
    <property type="molecule type" value="Genomic_DNA"/>
</dbReference>
<organism evidence="1 2">
    <name type="scientific">Pedobacter psychrophilus</name>
    <dbReference type="NCBI Taxonomy" id="1826909"/>
    <lineage>
        <taxon>Bacteria</taxon>
        <taxon>Pseudomonadati</taxon>
        <taxon>Bacteroidota</taxon>
        <taxon>Sphingobacteriia</taxon>
        <taxon>Sphingobacteriales</taxon>
        <taxon>Sphingobacteriaceae</taxon>
        <taxon>Pedobacter</taxon>
    </lineage>
</organism>
<reference evidence="1 2" key="1">
    <citation type="submission" date="2016-04" db="EMBL/GenBank/DDBJ databases">
        <authorList>
            <person name="Evans L.H."/>
            <person name="Alamgir A."/>
            <person name="Owens N."/>
            <person name="Weber N.D."/>
            <person name="Virtaneva K."/>
            <person name="Barbian K."/>
            <person name="Babar A."/>
            <person name="Rosenke K."/>
        </authorList>
    </citation>
    <scope>NUCLEOTIDE SEQUENCE [LARGE SCALE GENOMIC DNA]</scope>
    <source>
        <strain evidence="1 2">CCM 8644</strain>
    </source>
</reference>
<gene>
    <name evidence="1" type="ORF">A5893_10100</name>
</gene>